<evidence type="ECO:0000313" key="1">
    <source>
        <dbReference type="EMBL" id="MBA0549329.1"/>
    </source>
</evidence>
<keyword evidence="2" id="KW-1185">Reference proteome</keyword>
<protein>
    <submittedName>
        <fullName evidence="1">Uncharacterized protein</fullName>
    </submittedName>
</protein>
<name>A0A7J8LAC9_9ROSI</name>
<reference evidence="1 2" key="1">
    <citation type="journal article" date="2019" name="Genome Biol. Evol.">
        <title>Insights into the evolution of the New World diploid cottons (Gossypium, subgenus Houzingenia) based on genome sequencing.</title>
        <authorList>
            <person name="Grover C.E."/>
            <person name="Arick M.A. 2nd"/>
            <person name="Thrash A."/>
            <person name="Conover J.L."/>
            <person name="Sanders W.S."/>
            <person name="Peterson D.G."/>
            <person name="Frelichowski J.E."/>
            <person name="Scheffler J.A."/>
            <person name="Scheffler B.E."/>
            <person name="Wendel J.F."/>
        </authorList>
    </citation>
    <scope>NUCLEOTIDE SEQUENCE [LARGE SCALE GENOMIC DNA]</scope>
    <source>
        <strain evidence="1">157</strain>
        <tissue evidence="1">Leaf</tissue>
    </source>
</reference>
<dbReference type="AlphaFoldDB" id="A0A7J8LAC9"/>
<organism evidence="1 2">
    <name type="scientific">Gossypium lobatum</name>
    <dbReference type="NCBI Taxonomy" id="34289"/>
    <lineage>
        <taxon>Eukaryota</taxon>
        <taxon>Viridiplantae</taxon>
        <taxon>Streptophyta</taxon>
        <taxon>Embryophyta</taxon>
        <taxon>Tracheophyta</taxon>
        <taxon>Spermatophyta</taxon>
        <taxon>Magnoliopsida</taxon>
        <taxon>eudicotyledons</taxon>
        <taxon>Gunneridae</taxon>
        <taxon>Pentapetalae</taxon>
        <taxon>rosids</taxon>
        <taxon>malvids</taxon>
        <taxon>Malvales</taxon>
        <taxon>Malvaceae</taxon>
        <taxon>Malvoideae</taxon>
        <taxon>Gossypium</taxon>
    </lineage>
</organism>
<dbReference type="Proteomes" id="UP000593572">
    <property type="component" value="Unassembled WGS sequence"/>
</dbReference>
<accession>A0A7J8LAC9</accession>
<gene>
    <name evidence="1" type="ORF">Golob_020365</name>
</gene>
<sequence length="61" mass="7114">MGFHFPRIVKSKSLKQTLSFVDKTIVPKGDFFVYVGKADEKNRFVFPNFIFEPSFLLKVVE</sequence>
<dbReference type="EMBL" id="JABEZX010000001">
    <property type="protein sequence ID" value="MBA0549329.1"/>
    <property type="molecule type" value="Genomic_DNA"/>
</dbReference>
<comment type="caution">
    <text evidence="1">The sequence shown here is derived from an EMBL/GenBank/DDBJ whole genome shotgun (WGS) entry which is preliminary data.</text>
</comment>
<evidence type="ECO:0000313" key="2">
    <source>
        <dbReference type="Proteomes" id="UP000593572"/>
    </source>
</evidence>
<proteinExistence type="predicted"/>